<reference evidence="3 4" key="1">
    <citation type="submission" date="2019-12" db="EMBL/GenBank/DDBJ databases">
        <title>Nitratireductor arenosus sp. nov., Isolated from sea sand, Jeju island, South Korea.</title>
        <authorList>
            <person name="Kim W."/>
        </authorList>
    </citation>
    <scope>NUCLEOTIDE SEQUENCE [LARGE SCALE GENOMIC DNA]</scope>
    <source>
        <strain evidence="3 4">CAU 1489</strain>
    </source>
</reference>
<name>A0A844QAI1_9HYPH</name>
<gene>
    <name evidence="3" type="ORF">GN330_00095</name>
</gene>
<keyword evidence="2" id="KW-0472">Membrane</keyword>
<dbReference type="AlphaFoldDB" id="A0A844QAI1"/>
<sequence>MLFGLEIELLSLILAAAAASGTGGVYVLRMFYNRHSLLTARKEINQHLDSLKNLLAEAKRQHSQLKPIAEETRNNYQALSKAEREKNAEAWQRGVKKLLAKCRAFEKEKRALALEMASESTRKVISFNKASRINRIIVDDFDMVKTFGNITLTSALIEYDWSGIEKALEEAKI</sequence>
<protein>
    <submittedName>
        <fullName evidence="3">Uncharacterized protein</fullName>
    </submittedName>
</protein>
<evidence type="ECO:0000256" key="2">
    <source>
        <dbReference type="SAM" id="Phobius"/>
    </source>
</evidence>
<accession>A0A844QAI1</accession>
<evidence type="ECO:0000313" key="4">
    <source>
        <dbReference type="Proteomes" id="UP000463224"/>
    </source>
</evidence>
<dbReference type="Proteomes" id="UP000463224">
    <property type="component" value="Unassembled WGS sequence"/>
</dbReference>
<feature type="coiled-coil region" evidence="1">
    <location>
        <begin position="37"/>
        <end position="115"/>
    </location>
</feature>
<comment type="caution">
    <text evidence="3">The sequence shown here is derived from an EMBL/GenBank/DDBJ whole genome shotgun (WGS) entry which is preliminary data.</text>
</comment>
<dbReference type="RefSeq" id="WP_156710553.1">
    <property type="nucleotide sequence ID" value="NZ_WPHG01000001.1"/>
</dbReference>
<keyword evidence="4" id="KW-1185">Reference proteome</keyword>
<evidence type="ECO:0000313" key="3">
    <source>
        <dbReference type="EMBL" id="MVA95654.1"/>
    </source>
</evidence>
<organism evidence="3 4">
    <name type="scientific">Nitratireductor arenosus</name>
    <dbReference type="NCBI Taxonomy" id="2682096"/>
    <lineage>
        <taxon>Bacteria</taxon>
        <taxon>Pseudomonadati</taxon>
        <taxon>Pseudomonadota</taxon>
        <taxon>Alphaproteobacteria</taxon>
        <taxon>Hyphomicrobiales</taxon>
        <taxon>Phyllobacteriaceae</taxon>
        <taxon>Nitratireductor</taxon>
    </lineage>
</organism>
<dbReference type="EMBL" id="WPHG01000001">
    <property type="protein sequence ID" value="MVA95654.1"/>
    <property type="molecule type" value="Genomic_DNA"/>
</dbReference>
<proteinExistence type="predicted"/>
<keyword evidence="1" id="KW-0175">Coiled coil</keyword>
<keyword evidence="2" id="KW-1133">Transmembrane helix</keyword>
<evidence type="ECO:0000256" key="1">
    <source>
        <dbReference type="SAM" id="Coils"/>
    </source>
</evidence>
<feature type="transmembrane region" description="Helical" evidence="2">
    <location>
        <begin position="12"/>
        <end position="32"/>
    </location>
</feature>
<keyword evidence="2" id="KW-0812">Transmembrane</keyword>